<sequence length="14" mass="1629">MYPGMDIMLVFAIK</sequence>
<organism evidence="1">
    <name type="scientific">Arundo donax</name>
    <name type="common">Giant reed</name>
    <name type="synonym">Donax arundinaceus</name>
    <dbReference type="NCBI Taxonomy" id="35708"/>
    <lineage>
        <taxon>Eukaryota</taxon>
        <taxon>Viridiplantae</taxon>
        <taxon>Streptophyta</taxon>
        <taxon>Embryophyta</taxon>
        <taxon>Tracheophyta</taxon>
        <taxon>Spermatophyta</taxon>
        <taxon>Magnoliopsida</taxon>
        <taxon>Liliopsida</taxon>
        <taxon>Poales</taxon>
        <taxon>Poaceae</taxon>
        <taxon>PACMAD clade</taxon>
        <taxon>Arundinoideae</taxon>
        <taxon>Arundineae</taxon>
        <taxon>Arundo</taxon>
    </lineage>
</organism>
<name>A0A0A9AQX8_ARUDO</name>
<accession>A0A0A9AQX8</accession>
<evidence type="ECO:0000313" key="1">
    <source>
        <dbReference type="EMBL" id="JAD54109.1"/>
    </source>
</evidence>
<protein>
    <submittedName>
        <fullName evidence="1">Uncharacterized protein</fullName>
    </submittedName>
</protein>
<reference evidence="1" key="2">
    <citation type="journal article" date="2015" name="Data Brief">
        <title>Shoot transcriptome of the giant reed, Arundo donax.</title>
        <authorList>
            <person name="Barrero R.A."/>
            <person name="Guerrero F.D."/>
            <person name="Moolhuijzen P."/>
            <person name="Goolsby J.A."/>
            <person name="Tidwell J."/>
            <person name="Bellgard S.E."/>
            <person name="Bellgard M.I."/>
        </authorList>
    </citation>
    <scope>NUCLEOTIDE SEQUENCE</scope>
    <source>
        <tissue evidence="1">Shoot tissue taken approximately 20 cm above the soil surface</tissue>
    </source>
</reference>
<reference evidence="1" key="1">
    <citation type="submission" date="2014-09" db="EMBL/GenBank/DDBJ databases">
        <authorList>
            <person name="Magalhaes I.L.F."/>
            <person name="Oliveira U."/>
            <person name="Santos F.R."/>
            <person name="Vidigal T.H.D.A."/>
            <person name="Brescovit A.D."/>
            <person name="Santos A.J."/>
        </authorList>
    </citation>
    <scope>NUCLEOTIDE SEQUENCE</scope>
    <source>
        <tissue evidence="1">Shoot tissue taken approximately 20 cm above the soil surface</tissue>
    </source>
</reference>
<proteinExistence type="predicted"/>
<dbReference type="EMBL" id="GBRH01243786">
    <property type="protein sequence ID" value="JAD54109.1"/>
    <property type="molecule type" value="Transcribed_RNA"/>
</dbReference>